<organism evidence="1 2">
    <name type="scientific">Oculimacula yallundae</name>
    <dbReference type="NCBI Taxonomy" id="86028"/>
    <lineage>
        <taxon>Eukaryota</taxon>
        <taxon>Fungi</taxon>
        <taxon>Dikarya</taxon>
        <taxon>Ascomycota</taxon>
        <taxon>Pezizomycotina</taxon>
        <taxon>Leotiomycetes</taxon>
        <taxon>Helotiales</taxon>
        <taxon>Ploettnerulaceae</taxon>
        <taxon>Oculimacula</taxon>
    </lineage>
</organism>
<dbReference type="Proteomes" id="UP001595075">
    <property type="component" value="Unassembled WGS sequence"/>
</dbReference>
<evidence type="ECO:0000313" key="1">
    <source>
        <dbReference type="EMBL" id="KAL2072796.1"/>
    </source>
</evidence>
<keyword evidence="2" id="KW-1185">Reference proteome</keyword>
<sequence length="149" mass="16972">MPKAHFVAPPGVQEHPGFYDFRVEFAKYSPYILAPGPGTFPQPQPYLSLTSAGAKSSQCFCFRQVKINRRRKQICWLVHVKKLPGSCFTSHFLSHASRLPRDATATYKFPELHHYQSTAHWPPTQMIRKHRTTCVLAQSSGSCQRSPTR</sequence>
<accession>A0ABR4CUG3</accession>
<reference evidence="1 2" key="1">
    <citation type="journal article" date="2024" name="Commun. Biol.">
        <title>Comparative genomic analysis of thermophilic fungi reveals convergent evolutionary adaptations and gene losses.</title>
        <authorList>
            <person name="Steindorff A.S."/>
            <person name="Aguilar-Pontes M.V."/>
            <person name="Robinson A.J."/>
            <person name="Andreopoulos B."/>
            <person name="LaButti K."/>
            <person name="Kuo A."/>
            <person name="Mondo S."/>
            <person name="Riley R."/>
            <person name="Otillar R."/>
            <person name="Haridas S."/>
            <person name="Lipzen A."/>
            <person name="Grimwood J."/>
            <person name="Schmutz J."/>
            <person name="Clum A."/>
            <person name="Reid I.D."/>
            <person name="Moisan M.C."/>
            <person name="Butler G."/>
            <person name="Nguyen T.T.M."/>
            <person name="Dewar K."/>
            <person name="Conant G."/>
            <person name="Drula E."/>
            <person name="Henrissat B."/>
            <person name="Hansel C."/>
            <person name="Singer S."/>
            <person name="Hutchinson M.I."/>
            <person name="de Vries R.P."/>
            <person name="Natvig D.O."/>
            <person name="Powell A.J."/>
            <person name="Tsang A."/>
            <person name="Grigoriev I.V."/>
        </authorList>
    </citation>
    <scope>NUCLEOTIDE SEQUENCE [LARGE SCALE GENOMIC DNA]</scope>
    <source>
        <strain evidence="1 2">CBS 494.80</strain>
    </source>
</reference>
<protein>
    <submittedName>
        <fullName evidence="1">Uncharacterized protein</fullName>
    </submittedName>
</protein>
<proteinExistence type="predicted"/>
<dbReference type="EMBL" id="JAZHXI010000004">
    <property type="protein sequence ID" value="KAL2072796.1"/>
    <property type="molecule type" value="Genomic_DNA"/>
</dbReference>
<gene>
    <name evidence="1" type="ORF">VTL71DRAFT_12139</name>
</gene>
<comment type="caution">
    <text evidence="1">The sequence shown here is derived from an EMBL/GenBank/DDBJ whole genome shotgun (WGS) entry which is preliminary data.</text>
</comment>
<evidence type="ECO:0000313" key="2">
    <source>
        <dbReference type="Proteomes" id="UP001595075"/>
    </source>
</evidence>
<name>A0ABR4CUG3_9HELO</name>